<organism evidence="1 3">
    <name type="scientific">Nephila pilipes</name>
    <name type="common">Giant wood spider</name>
    <name type="synonym">Nephila maculata</name>
    <dbReference type="NCBI Taxonomy" id="299642"/>
    <lineage>
        <taxon>Eukaryota</taxon>
        <taxon>Metazoa</taxon>
        <taxon>Ecdysozoa</taxon>
        <taxon>Arthropoda</taxon>
        <taxon>Chelicerata</taxon>
        <taxon>Arachnida</taxon>
        <taxon>Araneae</taxon>
        <taxon>Araneomorphae</taxon>
        <taxon>Entelegynae</taxon>
        <taxon>Araneoidea</taxon>
        <taxon>Nephilidae</taxon>
        <taxon>Nephila</taxon>
    </lineage>
</organism>
<comment type="caution">
    <text evidence="1">The sequence shown here is derived from an EMBL/GenBank/DDBJ whole genome shotgun (WGS) entry which is preliminary data.</text>
</comment>
<dbReference type="OrthoDB" id="6449041at2759"/>
<protein>
    <submittedName>
        <fullName evidence="1">Uncharacterized protein</fullName>
    </submittedName>
</protein>
<keyword evidence="3" id="KW-1185">Reference proteome</keyword>
<dbReference type="Proteomes" id="UP000887013">
    <property type="component" value="Unassembled WGS sequence"/>
</dbReference>
<evidence type="ECO:0000313" key="1">
    <source>
        <dbReference type="EMBL" id="GFS48142.1"/>
    </source>
</evidence>
<dbReference type="AlphaFoldDB" id="A0A8X6MFW2"/>
<accession>A0A8X6MFW2</accession>
<dbReference type="EMBL" id="BMAW01078881">
    <property type="protein sequence ID" value="GFU12928.1"/>
    <property type="molecule type" value="Genomic_DNA"/>
</dbReference>
<dbReference type="EMBL" id="BMAW01045119">
    <property type="protein sequence ID" value="GFS48142.1"/>
    <property type="molecule type" value="Genomic_DNA"/>
</dbReference>
<evidence type="ECO:0000313" key="2">
    <source>
        <dbReference type="EMBL" id="GFU12928.1"/>
    </source>
</evidence>
<name>A0A8X6MFW2_NEPPI</name>
<gene>
    <name evidence="1" type="primary">AVEN_65616_1</name>
    <name evidence="1" type="ORF">NPIL_391991</name>
    <name evidence="2" type="ORF">NPIL_434421</name>
</gene>
<reference evidence="1" key="1">
    <citation type="submission" date="2020-08" db="EMBL/GenBank/DDBJ databases">
        <title>Multicomponent nature underlies the extraordinary mechanical properties of spider dragline silk.</title>
        <authorList>
            <person name="Kono N."/>
            <person name="Nakamura H."/>
            <person name="Mori M."/>
            <person name="Yoshida Y."/>
            <person name="Ohtoshi R."/>
            <person name="Malay A.D."/>
            <person name="Moran D.A.P."/>
            <person name="Tomita M."/>
            <person name="Numata K."/>
            <person name="Arakawa K."/>
        </authorList>
    </citation>
    <scope>NUCLEOTIDE SEQUENCE</scope>
</reference>
<sequence>MFGRRKERMNEYNRFYDSIFENPNWWQCDEPEEFTETSGLGKDGEMEKIRDQFVLMPLWCLCDGLVSGTCQTQHRHIIVAFELESSFKDIWLYKIRYKFQNSGRAKKRVKIQDAFHLARAIVNVSQRKI</sequence>
<proteinExistence type="predicted"/>
<evidence type="ECO:0000313" key="3">
    <source>
        <dbReference type="Proteomes" id="UP000887013"/>
    </source>
</evidence>